<sequence>MSQGIPAEQHSESDNDLRIEFEDPASSAITNARKRADDDLPRRRETSMRDPVRQRRGCRTASVQLMNRSPHASNSTDHPHGSKLSCETLRLFGDAIEHLGGDSEYIVRALTEMLTAMKPVAPSELTKHHVRFLIESGKFTAETLAETQKGIQRGSLQLGAAEAWLSQIQTTMSLEDTIGYLEWDEIEVRAAIVEHRLYAIEVSDRLRFPSWQFNVGSPEKLIPGLSEVIEVVLPRWPWQSVSGFMSTPQSSLIAKGRKTPVAWLCDGGDIAAVRQIVESDDWW</sequence>
<feature type="compositionally biased region" description="Basic and acidic residues" evidence="1">
    <location>
        <begin position="34"/>
        <end position="53"/>
    </location>
</feature>
<name>A0ABV2QKJ9_9MICO</name>
<evidence type="ECO:0000313" key="2">
    <source>
        <dbReference type="EMBL" id="MET4581574.1"/>
    </source>
</evidence>
<accession>A0ABV2QKJ9</accession>
<proteinExistence type="predicted"/>
<gene>
    <name evidence="2" type="ORF">ABIE21_001064</name>
</gene>
<feature type="region of interest" description="Disordered" evidence="1">
    <location>
        <begin position="1"/>
        <end position="82"/>
    </location>
</feature>
<keyword evidence="3" id="KW-1185">Reference proteome</keyword>
<evidence type="ECO:0008006" key="4">
    <source>
        <dbReference type="Google" id="ProtNLM"/>
    </source>
</evidence>
<reference evidence="2 3" key="1">
    <citation type="submission" date="2024-06" db="EMBL/GenBank/DDBJ databases">
        <title>Sorghum-associated microbial communities from plants grown in Nebraska, USA.</title>
        <authorList>
            <person name="Schachtman D."/>
        </authorList>
    </citation>
    <scope>NUCLEOTIDE SEQUENCE [LARGE SCALE GENOMIC DNA]</scope>
    <source>
        <strain evidence="2 3">2857</strain>
    </source>
</reference>
<evidence type="ECO:0000313" key="3">
    <source>
        <dbReference type="Proteomes" id="UP001549257"/>
    </source>
</evidence>
<evidence type="ECO:0000256" key="1">
    <source>
        <dbReference type="SAM" id="MobiDB-lite"/>
    </source>
</evidence>
<feature type="compositionally biased region" description="Polar residues" evidence="1">
    <location>
        <begin position="61"/>
        <end position="76"/>
    </location>
</feature>
<feature type="compositionally biased region" description="Basic and acidic residues" evidence="1">
    <location>
        <begin position="9"/>
        <end position="21"/>
    </location>
</feature>
<comment type="caution">
    <text evidence="2">The sequence shown here is derived from an EMBL/GenBank/DDBJ whole genome shotgun (WGS) entry which is preliminary data.</text>
</comment>
<organism evidence="2 3">
    <name type="scientific">Conyzicola nivalis</name>
    <dbReference type="NCBI Taxonomy" id="1477021"/>
    <lineage>
        <taxon>Bacteria</taxon>
        <taxon>Bacillati</taxon>
        <taxon>Actinomycetota</taxon>
        <taxon>Actinomycetes</taxon>
        <taxon>Micrococcales</taxon>
        <taxon>Microbacteriaceae</taxon>
        <taxon>Conyzicola</taxon>
    </lineage>
</organism>
<dbReference type="Proteomes" id="UP001549257">
    <property type="component" value="Unassembled WGS sequence"/>
</dbReference>
<protein>
    <recommendedName>
        <fullName evidence="4">Antitoxin Xre/MbcA/ParS-like toxin-binding domain-containing protein</fullName>
    </recommendedName>
</protein>
<dbReference type="EMBL" id="JBEPSJ010000001">
    <property type="protein sequence ID" value="MET4581574.1"/>
    <property type="molecule type" value="Genomic_DNA"/>
</dbReference>